<dbReference type="STRING" id="550983.A4R26_09520"/>
<name>A0A1V9EIE2_9BACT</name>
<evidence type="ECO:0000313" key="2">
    <source>
        <dbReference type="Proteomes" id="UP000192276"/>
    </source>
</evidence>
<protein>
    <recommendedName>
        <fullName evidence="3">HTH cro/C1-type domain-containing protein</fullName>
    </recommendedName>
</protein>
<organism evidence="1 2">
    <name type="scientific">Niastella populi</name>
    <dbReference type="NCBI Taxonomy" id="550983"/>
    <lineage>
        <taxon>Bacteria</taxon>
        <taxon>Pseudomonadati</taxon>
        <taxon>Bacteroidota</taxon>
        <taxon>Chitinophagia</taxon>
        <taxon>Chitinophagales</taxon>
        <taxon>Chitinophagaceae</taxon>
        <taxon>Niastella</taxon>
    </lineage>
</organism>
<accession>A0A1V9EIE2</accession>
<dbReference type="RefSeq" id="WP_081171441.1">
    <property type="nucleotide sequence ID" value="NZ_LWBP01000254.1"/>
</dbReference>
<evidence type="ECO:0000313" key="1">
    <source>
        <dbReference type="EMBL" id="OQP45724.1"/>
    </source>
</evidence>
<proteinExistence type="predicted"/>
<sequence>MAKDKRYNTVKNLITAGYIKSFSEILDTVPKTVVAHDLGMHHQTFTKLIKYPERFNFKDAIRIASLIEVEDKHIIDLIYNQYTIDKKRKKSK</sequence>
<gene>
    <name evidence="1" type="ORF">A4R26_09520</name>
</gene>
<dbReference type="Proteomes" id="UP000192276">
    <property type="component" value="Unassembled WGS sequence"/>
</dbReference>
<dbReference type="EMBL" id="LWBP01000254">
    <property type="protein sequence ID" value="OQP45724.1"/>
    <property type="molecule type" value="Genomic_DNA"/>
</dbReference>
<evidence type="ECO:0008006" key="3">
    <source>
        <dbReference type="Google" id="ProtNLM"/>
    </source>
</evidence>
<dbReference type="AlphaFoldDB" id="A0A1V9EIE2"/>
<reference evidence="1" key="1">
    <citation type="submission" date="2016-04" db="EMBL/GenBank/DDBJ databases">
        <authorList>
            <person name="Evans L.H."/>
            <person name="Alamgir A."/>
            <person name="Owens N."/>
            <person name="Weber N.D."/>
            <person name="Virtaneva K."/>
            <person name="Barbian K."/>
            <person name="Babar A."/>
            <person name="Rosenke K."/>
        </authorList>
    </citation>
    <scope>NUCLEOTIDE SEQUENCE [LARGE SCALE GENOMIC DNA]</scope>
    <source>
        <strain evidence="1">CCTCC AB 208238</strain>
    </source>
</reference>
<keyword evidence="2" id="KW-1185">Reference proteome</keyword>
<dbReference type="OrthoDB" id="676945at2"/>
<comment type="caution">
    <text evidence="1">The sequence shown here is derived from an EMBL/GenBank/DDBJ whole genome shotgun (WGS) entry which is preliminary data.</text>
</comment>